<feature type="compositionally biased region" description="Polar residues" evidence="1">
    <location>
        <begin position="91"/>
        <end position="116"/>
    </location>
</feature>
<evidence type="ECO:0000256" key="1">
    <source>
        <dbReference type="SAM" id="MobiDB-lite"/>
    </source>
</evidence>
<organism evidence="2 3">
    <name type="scientific">Allacma fusca</name>
    <dbReference type="NCBI Taxonomy" id="39272"/>
    <lineage>
        <taxon>Eukaryota</taxon>
        <taxon>Metazoa</taxon>
        <taxon>Ecdysozoa</taxon>
        <taxon>Arthropoda</taxon>
        <taxon>Hexapoda</taxon>
        <taxon>Collembola</taxon>
        <taxon>Symphypleona</taxon>
        <taxon>Sminthuridae</taxon>
        <taxon>Allacma</taxon>
    </lineage>
</organism>
<proteinExistence type="predicted"/>
<accession>A0A8J2LBW9</accession>
<sequence length="141" mass="15607">MFNLTVPENDVCSEEGYMVKELLEDLEEKLMNTTSQVGEGGSYKNCAADGTGPGHYDEDTSRILMELSLMFKELGVCWQPSEEQAVPEGQATVNSEQSGSGTSSTMLDDNNINETHVEGPTTQCVEEYSVKEFNAMWFSRN</sequence>
<evidence type="ECO:0000313" key="2">
    <source>
        <dbReference type="EMBL" id="CAG7829399.1"/>
    </source>
</evidence>
<reference evidence="2" key="1">
    <citation type="submission" date="2021-06" db="EMBL/GenBank/DDBJ databases">
        <authorList>
            <person name="Hodson N. C."/>
            <person name="Mongue J. A."/>
            <person name="Jaron S. K."/>
        </authorList>
    </citation>
    <scope>NUCLEOTIDE SEQUENCE</scope>
</reference>
<keyword evidence="3" id="KW-1185">Reference proteome</keyword>
<evidence type="ECO:0000313" key="3">
    <source>
        <dbReference type="Proteomes" id="UP000708208"/>
    </source>
</evidence>
<comment type="caution">
    <text evidence="2">The sequence shown here is derived from an EMBL/GenBank/DDBJ whole genome shotgun (WGS) entry which is preliminary data.</text>
</comment>
<gene>
    <name evidence="2" type="ORF">AFUS01_LOCUS39264</name>
</gene>
<dbReference type="AlphaFoldDB" id="A0A8J2LBW9"/>
<protein>
    <submittedName>
        <fullName evidence="2">Uncharacterized protein</fullName>
    </submittedName>
</protein>
<name>A0A8J2LBW9_9HEXA</name>
<dbReference type="EMBL" id="CAJVCH010551333">
    <property type="protein sequence ID" value="CAG7829399.1"/>
    <property type="molecule type" value="Genomic_DNA"/>
</dbReference>
<dbReference type="Proteomes" id="UP000708208">
    <property type="component" value="Unassembled WGS sequence"/>
</dbReference>
<feature type="region of interest" description="Disordered" evidence="1">
    <location>
        <begin position="82"/>
        <end position="116"/>
    </location>
</feature>